<evidence type="ECO:0000313" key="1">
    <source>
        <dbReference type="EMBL" id="MFD1812477.1"/>
    </source>
</evidence>
<dbReference type="RefSeq" id="WP_378484978.1">
    <property type="nucleotide sequence ID" value="NZ_JBHUFB010000009.1"/>
</dbReference>
<accession>A0ABW4P1W9</accession>
<dbReference type="Pfam" id="PF10722">
    <property type="entry name" value="YbjN"/>
    <property type="match status" value="1"/>
</dbReference>
<dbReference type="Proteomes" id="UP001597286">
    <property type="component" value="Unassembled WGS sequence"/>
</dbReference>
<dbReference type="InterPro" id="IPR019660">
    <property type="entry name" value="Put_sensory_transdc_reg_YbjN"/>
</dbReference>
<proteinExistence type="predicted"/>
<dbReference type="EMBL" id="JBHUFB010000009">
    <property type="protein sequence ID" value="MFD1812477.1"/>
    <property type="molecule type" value="Genomic_DNA"/>
</dbReference>
<keyword evidence="2" id="KW-1185">Reference proteome</keyword>
<sequence>MGFFTKDAVPGLGSVLAPLSQDRIKAALELSDWTYGVDSDGDIFGTWEYGSFFFFVNGGSGELLCVRGFWRGKLDESEYVRALEFCNAWNSENLWPKTYLERDGDGKVRVNAELNVDYEHGLTDDQLRQHLVCAINTSMTFFEHVNETFPEVWEQYKPEE</sequence>
<comment type="caution">
    <text evidence="1">The sequence shown here is derived from an EMBL/GenBank/DDBJ whole genome shotgun (WGS) entry which is preliminary data.</text>
</comment>
<organism evidence="1 2">
    <name type="scientific">Rhodococcus gannanensis</name>
    <dbReference type="NCBI Taxonomy" id="1960308"/>
    <lineage>
        <taxon>Bacteria</taxon>
        <taxon>Bacillati</taxon>
        <taxon>Actinomycetota</taxon>
        <taxon>Actinomycetes</taxon>
        <taxon>Mycobacteriales</taxon>
        <taxon>Nocardiaceae</taxon>
        <taxon>Rhodococcus</taxon>
    </lineage>
</organism>
<gene>
    <name evidence="1" type="ORF">ACFSJG_09655</name>
</gene>
<reference evidence="2" key="1">
    <citation type="journal article" date="2019" name="Int. J. Syst. Evol. Microbiol.">
        <title>The Global Catalogue of Microorganisms (GCM) 10K type strain sequencing project: providing services to taxonomists for standard genome sequencing and annotation.</title>
        <authorList>
            <consortium name="The Broad Institute Genomics Platform"/>
            <consortium name="The Broad Institute Genome Sequencing Center for Infectious Disease"/>
            <person name="Wu L."/>
            <person name="Ma J."/>
        </authorList>
    </citation>
    <scope>NUCLEOTIDE SEQUENCE [LARGE SCALE GENOMIC DNA]</scope>
    <source>
        <strain evidence="2">DT72</strain>
    </source>
</reference>
<protein>
    <submittedName>
        <fullName evidence="1">YbjN domain-containing protein</fullName>
    </submittedName>
</protein>
<evidence type="ECO:0000313" key="2">
    <source>
        <dbReference type="Proteomes" id="UP001597286"/>
    </source>
</evidence>
<dbReference type="CDD" id="cd17511">
    <property type="entry name" value="YbjN_AmyR-like"/>
    <property type="match status" value="1"/>
</dbReference>
<name>A0ABW4P1W9_9NOCA</name>